<proteinExistence type="predicted"/>
<dbReference type="PATRIC" id="fig|251707.3.peg.2918"/>
<dbReference type="InterPro" id="IPR025048">
    <property type="entry name" value="DUF3987"/>
</dbReference>
<reference evidence="1 2" key="1">
    <citation type="submission" date="2015-09" db="EMBL/GenBank/DDBJ databases">
        <title>Genome announcement of multiple Pseudomonas syringae strains.</title>
        <authorList>
            <person name="Thakur S."/>
            <person name="Wang P.W."/>
            <person name="Gong Y."/>
            <person name="Weir B.S."/>
            <person name="Guttman D.S."/>
        </authorList>
    </citation>
    <scope>NUCLEOTIDE SEQUENCE [LARGE SCALE GENOMIC DNA]</scope>
    <source>
        <strain evidence="1 2">ICMP3956</strain>
    </source>
</reference>
<evidence type="ECO:0000313" key="1">
    <source>
        <dbReference type="EMBL" id="KPY31767.1"/>
    </source>
</evidence>
<comment type="caution">
    <text evidence="1">The sequence shown here is derived from an EMBL/GenBank/DDBJ whole genome shotgun (WGS) entry which is preliminary data.</text>
</comment>
<gene>
    <name evidence="1" type="ORF">ALO52_02152</name>
</gene>
<dbReference type="EMBL" id="LJRC01000247">
    <property type="protein sequence ID" value="KPY31767.1"/>
    <property type="molecule type" value="Genomic_DNA"/>
</dbReference>
<accession>A0A0P9XBN5</accession>
<evidence type="ECO:0000313" key="2">
    <source>
        <dbReference type="Proteomes" id="UP000050562"/>
    </source>
</evidence>
<dbReference type="Pfam" id="PF13148">
    <property type="entry name" value="DUF3987"/>
    <property type="match status" value="1"/>
</dbReference>
<sequence>MSEDEVDHLRRISMQLCEAFEPPQPLLEYQQAPLPYPVEALGELLGPAVERLAEVIGVPCAMAAQSVLATAALVSQGHANVQLDGRTYPLSLYLLTVASSGDRKSAVDHLALKAARDWERQQWTLYAEKLKAYRVATSIMTKPKTSKKHAEAEDSELSEPVPPRLIIAEPTIEALVKSLCNGLPSMGLFNDEGGQFLGSSTMSKENLLKAITTLSTLWDGSPIDRARSMAGESLRAYDRRLSLHLMLQPYLANQLFKDPVINGQGILGRCLISWPERLAGQRLYKAIDLTRDAKVQGYQQRITALLQKPWSLHKDGSLNPATLELTARARRAWIDIHDTIECQSGEFGELAGVQPFAGKAPANVLRIAGVLAMVEEASQLDEAHIQRASTLMDYYLAEIQRLTEQEPVNSRREEADRLLRWLVQKGWTHFSIRDVNRNGPRFARKSADHTASLLVVLITHRWLSSRDGRTFEVRHVPPQ</sequence>
<dbReference type="Proteomes" id="UP000050562">
    <property type="component" value="Unassembled WGS sequence"/>
</dbReference>
<dbReference type="AlphaFoldDB" id="A0A0P9XBN5"/>
<protein>
    <recommendedName>
        <fullName evidence="3">DUF3987 domain-containing protein</fullName>
    </recommendedName>
</protein>
<name>A0A0P9XBN5_9PSED</name>
<organism evidence="1 2">
    <name type="scientific">Pseudomonas syringae pv. primulae</name>
    <dbReference type="NCBI Taxonomy" id="251707"/>
    <lineage>
        <taxon>Bacteria</taxon>
        <taxon>Pseudomonadati</taxon>
        <taxon>Pseudomonadota</taxon>
        <taxon>Gammaproteobacteria</taxon>
        <taxon>Pseudomonadales</taxon>
        <taxon>Pseudomonadaceae</taxon>
        <taxon>Pseudomonas</taxon>
    </lineage>
</organism>
<evidence type="ECO:0008006" key="3">
    <source>
        <dbReference type="Google" id="ProtNLM"/>
    </source>
</evidence>